<dbReference type="AlphaFoldDB" id="A0A7G6TVI6"/>
<protein>
    <submittedName>
        <fullName evidence="1">Uncharacterized protein</fullName>
    </submittedName>
</protein>
<name>A0A7G6TVI6_9BRAD</name>
<dbReference type="KEGG" id="trb:HB776_05610"/>
<organism evidence="1 2">
    <name type="scientific">Tardiphaga robiniae</name>
    <dbReference type="NCBI Taxonomy" id="943830"/>
    <lineage>
        <taxon>Bacteria</taxon>
        <taxon>Pseudomonadati</taxon>
        <taxon>Pseudomonadota</taxon>
        <taxon>Alphaproteobacteria</taxon>
        <taxon>Hyphomicrobiales</taxon>
        <taxon>Nitrobacteraceae</taxon>
        <taxon>Tardiphaga</taxon>
    </lineage>
</organism>
<evidence type="ECO:0000313" key="2">
    <source>
        <dbReference type="Proteomes" id="UP000515291"/>
    </source>
</evidence>
<proteinExistence type="predicted"/>
<dbReference type="Proteomes" id="UP000515291">
    <property type="component" value="Chromosome"/>
</dbReference>
<dbReference type="EMBL" id="CP050292">
    <property type="protein sequence ID" value="QND70768.1"/>
    <property type="molecule type" value="Genomic_DNA"/>
</dbReference>
<gene>
    <name evidence="1" type="ORF">HB776_05610</name>
</gene>
<reference evidence="2" key="1">
    <citation type="journal article" date="2020" name="Mol. Plant Microbe">
        <title>Rhizobial microsymbionts of the narrowly endemic Oxytropis species growing in Kamchatka are characterized by significant genetic diversity and possess a set of genes that are associated with T3SS and T6SS secretion systems and can affect the development of symbiosis.</title>
        <authorList>
            <person name="Safronova V."/>
            <person name="Guro P."/>
            <person name="Sazanova A."/>
            <person name="Kuznetsova I."/>
            <person name="Belimov A."/>
            <person name="Yakubov V."/>
            <person name="Chirak E."/>
            <person name="Afonin A."/>
            <person name="Gogolev Y."/>
            <person name="Andronov E."/>
            <person name="Tikhonovich I."/>
        </authorList>
    </citation>
    <scope>NUCLEOTIDE SEQUENCE [LARGE SCALE GENOMIC DNA]</scope>
    <source>
        <strain evidence="2">581</strain>
    </source>
</reference>
<sequence>MSRPRPLEELTAASAALVTARQSLADAKFLARNGMANNLTFATSVEITAYHRWLRAHAAAAAQ</sequence>
<dbReference type="RefSeq" id="WP_184515900.1">
    <property type="nucleotide sequence ID" value="NZ_CP050292.1"/>
</dbReference>
<accession>A0A7G6TVI6</accession>
<evidence type="ECO:0000313" key="1">
    <source>
        <dbReference type="EMBL" id="QND70768.1"/>
    </source>
</evidence>